<keyword evidence="3" id="KW-1185">Reference proteome</keyword>
<name>A0A108TCR0_BACSE</name>
<dbReference type="Proteomes" id="UP000056419">
    <property type="component" value="Unassembled WGS sequence"/>
</dbReference>
<gene>
    <name evidence="2" type="ORF">AA415_00109</name>
</gene>
<evidence type="ECO:0000313" key="2">
    <source>
        <dbReference type="EMBL" id="KWR57575.1"/>
    </source>
</evidence>
<dbReference type="AlphaFoldDB" id="A0A108TCR0"/>
<reference evidence="2 3" key="1">
    <citation type="journal article" date="2016" name="BMC Genomics">
        <title>Type VI secretion systems of human gut Bacteroidales segregate into three genetic architectures, two of which are contained on mobile genetic elements.</title>
        <authorList>
            <person name="Coyne M.J."/>
            <person name="Roelofs K.G."/>
            <person name="Comstock L.E."/>
        </authorList>
    </citation>
    <scope>NUCLEOTIDE SEQUENCE [LARGE SCALE GENOMIC DNA]</scope>
    <source>
        <strain evidence="2 3">CL09T03C01</strain>
    </source>
</reference>
<proteinExistence type="predicted"/>
<evidence type="ECO:0000313" key="3">
    <source>
        <dbReference type="Proteomes" id="UP000056419"/>
    </source>
</evidence>
<sequence>MTKERTAPQSPEDMAKAAQEAAVKAAMEQAQSMFGNIPGFQMPEGMQEQIMTQMTAGIPNMAELQAQQEAMLKAAGIGMETVAEAGRQNMAFAQQMMQGFYDMENLNEEWTISKAGDGKLDAGQLRLLAFGAPMLVYNDENVDTIDCENDIDSIKCTLREWWNVTDRESTLDIVRWLLEEGHHAEADRALAKIRKRGLENISAEEHCNGDDKMEDVCLIAEEMQKNGWCPAGQMPQSVIAWDLVRLVNLGRWAYLCDYIREDEMWHIMQVAADTALEHFSSWEEYGRSFIMGRGVWHGDPTDSETAYEIVELLLKNCESPWKQSMWKE</sequence>
<dbReference type="InterPro" id="IPR009677">
    <property type="entry name" value="DUF1266"/>
</dbReference>
<dbReference type="EMBL" id="LRGC01000001">
    <property type="protein sequence ID" value="KWR57575.1"/>
    <property type="molecule type" value="Genomic_DNA"/>
</dbReference>
<organism evidence="2 3">
    <name type="scientific">Bacteroides stercoris</name>
    <dbReference type="NCBI Taxonomy" id="46506"/>
    <lineage>
        <taxon>Bacteria</taxon>
        <taxon>Pseudomonadati</taxon>
        <taxon>Bacteroidota</taxon>
        <taxon>Bacteroidia</taxon>
        <taxon>Bacteroidales</taxon>
        <taxon>Bacteroidaceae</taxon>
        <taxon>Bacteroides</taxon>
    </lineage>
</organism>
<feature type="domain" description="DUF1266" evidence="1">
    <location>
        <begin position="158"/>
        <end position="326"/>
    </location>
</feature>
<dbReference type="Pfam" id="PF06889">
    <property type="entry name" value="DUF1266"/>
    <property type="match status" value="1"/>
</dbReference>
<evidence type="ECO:0000259" key="1">
    <source>
        <dbReference type="Pfam" id="PF06889"/>
    </source>
</evidence>
<dbReference type="STRING" id="46506.AA415_00109"/>
<protein>
    <recommendedName>
        <fullName evidence="1">DUF1266 domain-containing protein</fullName>
    </recommendedName>
</protein>
<dbReference type="PATRIC" id="fig|46506.5.peg.119"/>
<dbReference type="RefSeq" id="WP_060384961.1">
    <property type="nucleotide sequence ID" value="NZ_DAWEKG010000015.1"/>
</dbReference>
<comment type="caution">
    <text evidence="2">The sequence shown here is derived from an EMBL/GenBank/DDBJ whole genome shotgun (WGS) entry which is preliminary data.</text>
</comment>
<accession>A0A108TCR0</accession>